<name>A0ABT3T4N2_9GAMM</name>
<dbReference type="InterPro" id="IPR020846">
    <property type="entry name" value="MFS_dom"/>
</dbReference>
<keyword evidence="6 7" id="KW-0472">Membrane</keyword>
<sequence length="441" mass="46649">MTGITIDRKRLYYVGNLSIFMIGLGFAVRANIASNLQAEIYDKIDLANSAAMLGEALGATFTGFALTLLFGSALVDLIGMKRMLLLSALGYIAGAFGLLAASMMDVGATVETLVLVSLLLTGLGWGAVEAASNPMVAALYPEEKTHRLNILHAWWPAGIVVGGLLGVAISGFGLSWKLNMLVLMVPAVALVWLVASSTFPVTERVAAGVSYGDMFLELLRRPMFWVFWGCMYLTAAAELAPGQWVNISLSNIVGMQGILLLVYVSALMFVGRHFAGPIVARISSVGLMFVSCLAAGIGLYLLSMASSPSLAFAAATVWGLGVCWMWPTMLAIVAERYPRGGAMAMGLMGFAGGMSIQFVLPMMGSIFDSAKAEAAGGADKLATLAPDALQEAIRYASVESFQSVAIVPLLLLPVFGVIWLFDRRNGGQQAEVKTSSNTNAD</sequence>
<proteinExistence type="inferred from homology"/>
<gene>
    <name evidence="9" type="ORF">EYC82_03700</name>
</gene>
<feature type="transmembrane region" description="Helical" evidence="7">
    <location>
        <begin position="113"/>
        <end position="132"/>
    </location>
</feature>
<keyword evidence="10" id="KW-1185">Reference proteome</keyword>
<feature type="transmembrane region" description="Helical" evidence="7">
    <location>
        <begin position="50"/>
        <end position="71"/>
    </location>
</feature>
<comment type="subcellular location">
    <subcellularLocation>
        <location evidence="1">Endomembrane system</location>
        <topology evidence="1">Multi-pass membrane protein</topology>
    </subcellularLocation>
</comment>
<comment type="similarity">
    <text evidence="2">Belongs to the major facilitator superfamily.</text>
</comment>
<evidence type="ECO:0000256" key="7">
    <source>
        <dbReference type="SAM" id="Phobius"/>
    </source>
</evidence>
<feature type="transmembrane region" description="Helical" evidence="7">
    <location>
        <begin position="401"/>
        <end position="421"/>
    </location>
</feature>
<dbReference type="InterPro" id="IPR036259">
    <property type="entry name" value="MFS_trans_sf"/>
</dbReference>
<evidence type="ECO:0000256" key="2">
    <source>
        <dbReference type="ARBA" id="ARBA00008335"/>
    </source>
</evidence>
<dbReference type="Proteomes" id="UP001143304">
    <property type="component" value="Unassembled WGS sequence"/>
</dbReference>
<feature type="transmembrane region" description="Helical" evidence="7">
    <location>
        <begin position="83"/>
        <end position="101"/>
    </location>
</feature>
<comment type="caution">
    <text evidence="9">The sequence shown here is derived from an EMBL/GenBank/DDBJ whole genome shotgun (WGS) entry which is preliminary data.</text>
</comment>
<accession>A0ABT3T4N2</accession>
<dbReference type="RefSeq" id="WP_279248205.1">
    <property type="nucleotide sequence ID" value="NZ_SHNO01000001.1"/>
</dbReference>
<feature type="transmembrane region" description="Helical" evidence="7">
    <location>
        <begin position="252"/>
        <end position="270"/>
    </location>
</feature>
<feature type="transmembrane region" description="Helical" evidence="7">
    <location>
        <begin position="309"/>
        <end position="334"/>
    </location>
</feature>
<feature type="transmembrane region" description="Helical" evidence="7">
    <location>
        <begin position="12"/>
        <end position="30"/>
    </location>
</feature>
<dbReference type="Pfam" id="PF07690">
    <property type="entry name" value="MFS_1"/>
    <property type="match status" value="1"/>
</dbReference>
<dbReference type="PROSITE" id="PS50850">
    <property type="entry name" value="MFS"/>
    <property type="match status" value="1"/>
</dbReference>
<feature type="transmembrane region" description="Helical" evidence="7">
    <location>
        <begin position="341"/>
        <end position="360"/>
    </location>
</feature>
<dbReference type="PANTHER" id="PTHR23514:SF3">
    <property type="entry name" value="BYPASS OF STOP CODON PROTEIN 6"/>
    <property type="match status" value="1"/>
</dbReference>
<keyword evidence="4 7" id="KW-0812">Transmembrane</keyword>
<evidence type="ECO:0000256" key="3">
    <source>
        <dbReference type="ARBA" id="ARBA00022448"/>
    </source>
</evidence>
<evidence type="ECO:0000256" key="5">
    <source>
        <dbReference type="ARBA" id="ARBA00022989"/>
    </source>
</evidence>
<feature type="transmembrane region" description="Helical" evidence="7">
    <location>
        <begin position="282"/>
        <end position="303"/>
    </location>
</feature>
<reference evidence="9" key="1">
    <citation type="submission" date="2019-02" db="EMBL/GenBank/DDBJ databases">
        <authorList>
            <person name="Li S.-H."/>
        </authorList>
    </citation>
    <scope>NUCLEOTIDE SEQUENCE</scope>
    <source>
        <strain evidence="9">IMCC11814</strain>
    </source>
</reference>
<dbReference type="InterPro" id="IPR011701">
    <property type="entry name" value="MFS"/>
</dbReference>
<dbReference type="InterPro" id="IPR051788">
    <property type="entry name" value="MFS_Transporter"/>
</dbReference>
<feature type="transmembrane region" description="Helical" evidence="7">
    <location>
        <begin position="180"/>
        <end position="201"/>
    </location>
</feature>
<dbReference type="SUPFAM" id="SSF103473">
    <property type="entry name" value="MFS general substrate transporter"/>
    <property type="match status" value="1"/>
</dbReference>
<feature type="transmembrane region" description="Helical" evidence="7">
    <location>
        <begin position="222"/>
        <end position="240"/>
    </location>
</feature>
<evidence type="ECO:0000259" key="8">
    <source>
        <dbReference type="PROSITE" id="PS50850"/>
    </source>
</evidence>
<protein>
    <submittedName>
        <fullName evidence="9">MFS transporter</fullName>
    </submittedName>
</protein>
<dbReference type="Gene3D" id="1.20.1250.20">
    <property type="entry name" value="MFS general substrate transporter like domains"/>
    <property type="match status" value="2"/>
</dbReference>
<feature type="transmembrane region" description="Helical" evidence="7">
    <location>
        <begin position="153"/>
        <end position="174"/>
    </location>
</feature>
<evidence type="ECO:0000313" key="10">
    <source>
        <dbReference type="Proteomes" id="UP001143304"/>
    </source>
</evidence>
<dbReference type="PANTHER" id="PTHR23514">
    <property type="entry name" value="BYPASS OF STOP CODON PROTEIN 6"/>
    <property type="match status" value="1"/>
</dbReference>
<keyword evidence="3" id="KW-0813">Transport</keyword>
<evidence type="ECO:0000313" key="9">
    <source>
        <dbReference type="EMBL" id="MCX2976454.1"/>
    </source>
</evidence>
<dbReference type="EMBL" id="SHNO01000001">
    <property type="protein sequence ID" value="MCX2976454.1"/>
    <property type="molecule type" value="Genomic_DNA"/>
</dbReference>
<feature type="domain" description="Major facilitator superfamily (MFS) profile" evidence="8">
    <location>
        <begin position="11"/>
        <end position="425"/>
    </location>
</feature>
<evidence type="ECO:0000256" key="4">
    <source>
        <dbReference type="ARBA" id="ARBA00022692"/>
    </source>
</evidence>
<organism evidence="9 10">
    <name type="scientific">Candidatus Marimicrobium litorale</name>
    <dbReference type="NCBI Taxonomy" id="2518991"/>
    <lineage>
        <taxon>Bacteria</taxon>
        <taxon>Pseudomonadati</taxon>
        <taxon>Pseudomonadota</taxon>
        <taxon>Gammaproteobacteria</taxon>
        <taxon>Cellvibrionales</taxon>
        <taxon>Halieaceae</taxon>
        <taxon>Marimicrobium</taxon>
    </lineage>
</organism>
<keyword evidence="5 7" id="KW-1133">Transmembrane helix</keyword>
<evidence type="ECO:0000256" key="6">
    <source>
        <dbReference type="ARBA" id="ARBA00023136"/>
    </source>
</evidence>
<evidence type="ECO:0000256" key="1">
    <source>
        <dbReference type="ARBA" id="ARBA00004127"/>
    </source>
</evidence>